<evidence type="ECO:0000313" key="4">
    <source>
        <dbReference type="EMBL" id="KAE8262328.1"/>
    </source>
</evidence>
<keyword evidence="6" id="KW-1185">Reference proteome</keyword>
<reference evidence="4" key="2">
    <citation type="journal article" date="2019" name="IMA Fungus">
        <title>Genome sequencing and comparison of five Tilletia species to identify candidate genes for the detection of regulated species infecting wheat.</title>
        <authorList>
            <person name="Nguyen H.D.T."/>
            <person name="Sultana T."/>
            <person name="Kesanakurti P."/>
            <person name="Hambleton S."/>
        </authorList>
    </citation>
    <scope>NUCLEOTIDE SEQUENCE</scope>
    <source>
        <strain evidence="4">DAOMC 238032</strain>
    </source>
</reference>
<proteinExistence type="predicted"/>
<evidence type="ECO:0000259" key="2">
    <source>
        <dbReference type="PROSITE" id="PS50819"/>
    </source>
</evidence>
<dbReference type="InterPro" id="IPR027434">
    <property type="entry name" value="Homing_endonucl"/>
</dbReference>
<feature type="compositionally biased region" description="Acidic residues" evidence="1">
    <location>
        <begin position="261"/>
        <end position="272"/>
    </location>
</feature>
<reference evidence="4" key="1">
    <citation type="submission" date="2016-04" db="EMBL/GenBank/DDBJ databases">
        <authorList>
            <person name="Nguyen H.D."/>
            <person name="Kesanakurti P."/>
            <person name="Cullis J."/>
            <person name="Levesque C.A."/>
            <person name="Hambleton S."/>
        </authorList>
    </citation>
    <scope>NUCLEOTIDE SEQUENCE</scope>
    <source>
        <strain evidence="4">DAOMC 238032</strain>
    </source>
</reference>
<evidence type="ECO:0000256" key="1">
    <source>
        <dbReference type="SAM" id="MobiDB-lite"/>
    </source>
</evidence>
<feature type="compositionally biased region" description="Low complexity" evidence="1">
    <location>
        <begin position="279"/>
        <end position="288"/>
    </location>
</feature>
<evidence type="ECO:0000313" key="5">
    <source>
        <dbReference type="Proteomes" id="UP000077671"/>
    </source>
</evidence>
<dbReference type="GO" id="GO:0004519">
    <property type="term" value="F:endonuclease activity"/>
    <property type="evidence" value="ECO:0007669"/>
    <property type="project" value="InterPro"/>
</dbReference>
<dbReference type="Proteomes" id="UP000077671">
    <property type="component" value="Unassembled WGS sequence"/>
</dbReference>
<dbReference type="Proteomes" id="UP000836402">
    <property type="component" value="Unassembled WGS sequence"/>
</dbReference>
<dbReference type="EMBL" id="LWDD02000252">
    <property type="protein sequence ID" value="KAE8262328.1"/>
    <property type="molecule type" value="Genomic_DNA"/>
</dbReference>
<comment type="caution">
    <text evidence="4">The sequence shown here is derived from an EMBL/GenBank/DDBJ whole genome shotgun (WGS) entry which is preliminary data.</text>
</comment>
<dbReference type="AlphaFoldDB" id="A0A8T8TKQ0"/>
<evidence type="ECO:0000313" key="6">
    <source>
        <dbReference type="Proteomes" id="UP000836402"/>
    </source>
</evidence>
<accession>A0A8T8TKQ0</accession>
<dbReference type="PROSITE" id="PS50819">
    <property type="entry name" value="INTEIN_ENDONUCLEASE"/>
    <property type="match status" value="1"/>
</dbReference>
<sequence length="681" mass="74723">MSSGGPGSPSHAPSSNFGNVISSAAAAADKVLFSCKLPANKPRFNAEKRERAAQYTAARAVTSAGPPGFARGTCVRVVGTNGERSTARIEDVQVGMHLIDEHDLKTAVIHVDSMTGRQPQPALKLSYGTWHGRPNFDQHIGCTPAQKIKLAAPGTNVHISSDSSNIHLVQWITRCDGRTTTSGLRAEAAQLKDEASSIESPTNQTAISRTQARALRLLYPTRETKLHALRVHSGSAAHRKPQWTDRTGLRTFTGPSLGDHQDDDDDSYDPDNESVKSGACSEAASSELDASDQVERRLEGLRPLFDVETHCEYGGCGGYKEHGRRFPSREDAEFVAQILQTQHAWLLDSDAIGPLEQFVLPAGWLEFSCMRGKPVTAPRIMQCPLDRGPTAQNSLSVSDLQFDPNLGFDTDLPMPPKLAGLWMGDGISQRPSIIVSSTDEPTVTFMERCVPWFNHRTPEGSEPVRLRTFVAKEAGSYFPSIASYASHDVLHLSIRPSINAKGPKVSAFRNALTELGMLNNKAGGIPDLIMNGSLSDRLAFLAGFIESDGCYDTKARTYILKQNGEDHRKMIEDAKQMAESCGIGATKILVRSSQFTNHETGKTGPKTNIYYFSLTYGLERLQPYIAFERKRADFSRAKRNPNYQTTWKLTSDGTYLDDYVSVVVQGHNFQLHDRTVVHDSS</sequence>
<evidence type="ECO:0000313" key="3">
    <source>
        <dbReference type="EMBL" id="CAD6938363.1"/>
    </source>
</evidence>
<dbReference type="SUPFAM" id="SSF55608">
    <property type="entry name" value="Homing endonucleases"/>
    <property type="match status" value="1"/>
</dbReference>
<feature type="domain" description="DOD-type homing endonuclease" evidence="2">
    <location>
        <begin position="418"/>
        <end position="583"/>
    </location>
</feature>
<gene>
    <name evidence="4" type="ORF">A4X03_0g2547</name>
    <name evidence="3" type="ORF">JKIAZH3_G4585</name>
</gene>
<dbReference type="EMBL" id="CAJHJG010004091">
    <property type="protein sequence ID" value="CAD6938363.1"/>
    <property type="molecule type" value="Genomic_DNA"/>
</dbReference>
<organism evidence="4 5">
    <name type="scientific">Tilletia caries</name>
    <name type="common">wheat bunt fungus</name>
    <dbReference type="NCBI Taxonomy" id="13290"/>
    <lineage>
        <taxon>Eukaryota</taxon>
        <taxon>Fungi</taxon>
        <taxon>Dikarya</taxon>
        <taxon>Basidiomycota</taxon>
        <taxon>Ustilaginomycotina</taxon>
        <taxon>Exobasidiomycetes</taxon>
        <taxon>Tilletiales</taxon>
        <taxon>Tilletiaceae</taxon>
        <taxon>Tilletia</taxon>
    </lineage>
</organism>
<reference evidence="3" key="3">
    <citation type="submission" date="2020-10" db="EMBL/GenBank/DDBJ databases">
        <authorList>
            <person name="Sedaghatjoo S."/>
        </authorList>
    </citation>
    <scope>NUCLEOTIDE SEQUENCE</scope>
    <source>
        <strain evidence="3">AZH3</strain>
    </source>
</reference>
<name>A0A8T8TKQ0_9BASI</name>
<feature type="region of interest" description="Disordered" evidence="1">
    <location>
        <begin position="231"/>
        <end position="293"/>
    </location>
</feature>
<protein>
    <recommendedName>
        <fullName evidence="2">DOD-type homing endonuclease domain-containing protein</fullName>
    </recommendedName>
</protein>
<dbReference type="InterPro" id="IPR004042">
    <property type="entry name" value="Intein_endonuc_central"/>
</dbReference>
<dbReference type="Gene3D" id="3.10.28.10">
    <property type="entry name" value="Homing endonucleases"/>
    <property type="match status" value="1"/>
</dbReference>